<evidence type="ECO:0000259" key="2">
    <source>
        <dbReference type="Pfam" id="PF07971"/>
    </source>
</evidence>
<keyword evidence="1" id="KW-0732">Signal</keyword>
<evidence type="ECO:0000259" key="3">
    <source>
        <dbReference type="Pfam" id="PF17678"/>
    </source>
</evidence>
<comment type="caution">
    <text evidence="4">The sequence shown here is derived from an EMBL/GenBank/DDBJ whole genome shotgun (WGS) entry which is preliminary data.</text>
</comment>
<feature type="domain" description="Glycosyl hydrolase family 92" evidence="2">
    <location>
        <begin position="289"/>
        <end position="775"/>
    </location>
</feature>
<feature type="chain" id="PRO_5047320914" description="Alpha-1,2-mannosidase" evidence="1">
    <location>
        <begin position="39"/>
        <end position="1095"/>
    </location>
</feature>
<evidence type="ECO:0000256" key="1">
    <source>
        <dbReference type="SAM" id="SignalP"/>
    </source>
</evidence>
<name>A0ABQ2BA87_9MICO</name>
<dbReference type="InterPro" id="IPR012939">
    <property type="entry name" value="Glyco_hydro_92"/>
</dbReference>
<dbReference type="InterPro" id="IPR041371">
    <property type="entry name" value="GH92_N"/>
</dbReference>
<accession>A0ABQ2BA87</accession>
<gene>
    <name evidence="4" type="ORF">GCM10007368_26220</name>
</gene>
<dbReference type="Gene3D" id="1.20.1610.10">
    <property type="entry name" value="alpha-1,2-mannosidases domains"/>
    <property type="match status" value="1"/>
</dbReference>
<dbReference type="EMBL" id="BMDG01000008">
    <property type="protein sequence ID" value="GGI09446.1"/>
    <property type="molecule type" value="Genomic_DNA"/>
</dbReference>
<dbReference type="InterPro" id="IPR050883">
    <property type="entry name" value="PNGase"/>
</dbReference>
<proteinExistence type="predicted"/>
<evidence type="ECO:0000313" key="5">
    <source>
        <dbReference type="Proteomes" id="UP000632535"/>
    </source>
</evidence>
<dbReference type="Gene3D" id="1.20.1050.60">
    <property type="entry name" value="alpha-1,2-mannosidase"/>
    <property type="match status" value="1"/>
</dbReference>
<protein>
    <recommendedName>
        <fullName evidence="6">Alpha-1,2-mannosidase</fullName>
    </recommendedName>
</protein>
<dbReference type="InterPro" id="IPR006311">
    <property type="entry name" value="TAT_signal"/>
</dbReference>
<dbReference type="Gene3D" id="3.30.2080.10">
    <property type="entry name" value="GH92 mannosidase domain"/>
    <property type="match status" value="1"/>
</dbReference>
<dbReference type="InterPro" id="IPR014718">
    <property type="entry name" value="GH-type_carb-bd"/>
</dbReference>
<reference evidence="5" key="1">
    <citation type="journal article" date="2019" name="Int. J. Syst. Evol. Microbiol.">
        <title>The Global Catalogue of Microorganisms (GCM) 10K type strain sequencing project: providing services to taxonomists for standard genome sequencing and annotation.</title>
        <authorList>
            <consortium name="The Broad Institute Genomics Platform"/>
            <consortium name="The Broad Institute Genome Sequencing Center for Infectious Disease"/>
            <person name="Wu L."/>
            <person name="Ma J."/>
        </authorList>
    </citation>
    <scope>NUCLEOTIDE SEQUENCE [LARGE SCALE GENOMIC DNA]</scope>
    <source>
        <strain evidence="5">CCM 8653</strain>
    </source>
</reference>
<keyword evidence="5" id="KW-1185">Reference proteome</keyword>
<evidence type="ECO:0008006" key="6">
    <source>
        <dbReference type="Google" id="ProtNLM"/>
    </source>
</evidence>
<dbReference type="PROSITE" id="PS51318">
    <property type="entry name" value="TAT"/>
    <property type="match status" value="1"/>
</dbReference>
<dbReference type="RefSeq" id="WP_188524152.1">
    <property type="nucleotide sequence ID" value="NZ_BMDG01000008.1"/>
</dbReference>
<organism evidence="4 5">
    <name type="scientific">Isoptericola cucumis</name>
    <dbReference type="NCBI Taxonomy" id="1776856"/>
    <lineage>
        <taxon>Bacteria</taxon>
        <taxon>Bacillati</taxon>
        <taxon>Actinomycetota</taxon>
        <taxon>Actinomycetes</taxon>
        <taxon>Micrococcales</taxon>
        <taxon>Promicromonosporaceae</taxon>
        <taxon>Isoptericola</taxon>
    </lineage>
</organism>
<evidence type="ECO:0000313" key="4">
    <source>
        <dbReference type="EMBL" id="GGI09446.1"/>
    </source>
</evidence>
<dbReference type="InterPro" id="IPR005887">
    <property type="entry name" value="GH92_a_mannosidase_put"/>
</dbReference>
<dbReference type="SUPFAM" id="SSF48208">
    <property type="entry name" value="Six-hairpin glycosidases"/>
    <property type="match status" value="1"/>
</dbReference>
<dbReference type="Gene3D" id="2.70.98.10">
    <property type="match status" value="1"/>
</dbReference>
<feature type="domain" description="Glycosyl hydrolase family 92 N-terminal" evidence="3">
    <location>
        <begin position="55"/>
        <end position="283"/>
    </location>
</feature>
<dbReference type="Pfam" id="PF07971">
    <property type="entry name" value="Glyco_hydro_92"/>
    <property type="match status" value="1"/>
</dbReference>
<feature type="signal peptide" evidence="1">
    <location>
        <begin position="1"/>
        <end position="38"/>
    </location>
</feature>
<dbReference type="NCBIfam" id="TIGR01180">
    <property type="entry name" value="aman2_put"/>
    <property type="match status" value="1"/>
</dbReference>
<dbReference type="PANTHER" id="PTHR12143">
    <property type="entry name" value="PEPTIDE N-GLYCANASE PNGASE -RELATED"/>
    <property type="match status" value="1"/>
</dbReference>
<dbReference type="PANTHER" id="PTHR12143:SF39">
    <property type="entry name" value="SECRETED PROTEIN"/>
    <property type="match status" value="1"/>
</dbReference>
<sequence length="1095" mass="116371">MTARRGPSGRFRRALALTTTAALGVGLGVGAAGAPASAAPPSDELERADGPLTSYVNPFIGTKDDGNTYPGAAAPFGMVQLSPDNGHNVGYDYGRDHVRGFSLVHLSGVGCGLGGPLPVLPTTGDPTSTDYAEYELAYTHDDEEAAPGYYRVGLQAPDGVVQAELTASERTGVQRYTFPATEKATVMLNTGQALNRVTGSSVRVVDERTVETTITTRGFCQDTEPQTIHTRTVFDRPIAAHGTWSGDDVTAGSDAAEGEGRLGAYVQFDATKDRDVEVVTSMSYVDARGAKANLRAERGTFDRVHHRTTRAWEKRLRTVRVERGATEDLRTFYSSLYRSFLAPNVGSDVDGRYRGWDQEVHREKGFTYYQNFSLWDTYRTQQQLLALLAPRESQDMALSVVRQGQQGGWLPRWGYGTVETNIMTGDPVTPFLVSAFHQGLLDGHEDEAYEVLKQNADGVPPADGPANGRAVNVEYLRDGFVPQDPTRRTRPGDFDLDHGGSATLEYALSDAMLSTMARELGHDEDADRYAERGQSYRNVFDPRTGAFRARNADGLFIGDPDPAHSEGFHEGTAVQYQWLVPQDVPGLVDLLGGTEATTSDLDDFFAYDELLADPERTAREVWVNGTYDYYGWHTYNPNNEPNLHAPYTYLWLGQPWKTTDVVRAASTLFTDGPDGVTGNDDLGTMSAWHVLSSIGVYPIAPGTDLWGLTTPRFEDVRIDLDGRFYDRGSLHITADGVSDADRYTQSVSLGRHDLSQAFLTGDELTSGRSLDFAVGAEPSAWATAPSDLPGAVAPGEAQDADRLFAGVAPRHPVLQPGGSVEASVQVVAQGAGERSGSVAISADGPVEAETDLADWTAGSGGLPATVEGTITFTAAADAPPGEYVTRVVVTDEAGATVEREVPVVVAAPSWLAPAFDNVGIGDRAAANADLDGGGAYLLRDGLADAGAVQGLELIVPGTELTYVLGAPDAGQPDNALADGQELAVPAELSGSRAVSVVGTATHGAQDGTLRLGFADGSSTDAEITLTDWCAGSPEGDNILVAKPGGRGNGEDVDTFGCGLYATAPVDVPAGKELTSVTLPSNTRMHVFAIATEPGA</sequence>
<dbReference type="InterPro" id="IPR008928">
    <property type="entry name" value="6-hairpin_glycosidase_sf"/>
</dbReference>
<dbReference type="Pfam" id="PF17678">
    <property type="entry name" value="Glyco_hydro_92N"/>
    <property type="match status" value="1"/>
</dbReference>
<dbReference type="Proteomes" id="UP000632535">
    <property type="component" value="Unassembled WGS sequence"/>
</dbReference>